<organism evidence="2 3">
    <name type="scientific">Aspergillus campestris (strain IBT 28561)</name>
    <dbReference type="NCBI Taxonomy" id="1392248"/>
    <lineage>
        <taxon>Eukaryota</taxon>
        <taxon>Fungi</taxon>
        <taxon>Dikarya</taxon>
        <taxon>Ascomycota</taxon>
        <taxon>Pezizomycotina</taxon>
        <taxon>Eurotiomycetes</taxon>
        <taxon>Eurotiomycetidae</taxon>
        <taxon>Eurotiales</taxon>
        <taxon>Aspergillaceae</taxon>
        <taxon>Aspergillus</taxon>
        <taxon>Aspergillus subgen. Circumdati</taxon>
    </lineage>
</organism>
<dbReference type="GeneID" id="36543385"/>
<keyword evidence="2" id="KW-0808">Transferase</keyword>
<accession>A0A2I1D684</accession>
<comment type="caution">
    <text evidence="2">The sequence shown here is derived from an EMBL/GenBank/DDBJ whole genome shotgun (WGS) entry which is preliminary data.</text>
</comment>
<dbReference type="InterPro" id="IPR029063">
    <property type="entry name" value="SAM-dependent_MTases_sf"/>
</dbReference>
<dbReference type="CDD" id="cd02440">
    <property type="entry name" value="AdoMet_MTases"/>
    <property type="match status" value="1"/>
</dbReference>
<gene>
    <name evidence="2" type="ORF">P168DRAFT_280323</name>
</gene>
<dbReference type="GO" id="GO:0008168">
    <property type="term" value="F:methyltransferase activity"/>
    <property type="evidence" value="ECO:0007669"/>
    <property type="project" value="UniProtKB-KW"/>
</dbReference>
<proteinExistence type="predicted"/>
<feature type="compositionally biased region" description="Basic residues" evidence="1">
    <location>
        <begin position="344"/>
        <end position="353"/>
    </location>
</feature>
<feature type="region of interest" description="Disordered" evidence="1">
    <location>
        <begin position="343"/>
        <end position="369"/>
    </location>
</feature>
<name>A0A2I1D684_ASPC2</name>
<dbReference type="OrthoDB" id="2013972at2759"/>
<dbReference type="PANTHER" id="PTHR43591">
    <property type="entry name" value="METHYLTRANSFERASE"/>
    <property type="match status" value="1"/>
</dbReference>
<dbReference type="VEuPathDB" id="FungiDB:P168DRAFT_280323"/>
<dbReference type="PANTHER" id="PTHR43591:SF10">
    <property type="entry name" value="ABC TRANSMEMBRANE TYPE-1 DOMAIN-CONTAINING PROTEIN-RELATED"/>
    <property type="match status" value="1"/>
</dbReference>
<keyword evidence="2" id="KW-0489">Methyltransferase</keyword>
<dbReference type="GO" id="GO:0032259">
    <property type="term" value="P:methylation"/>
    <property type="evidence" value="ECO:0007669"/>
    <property type="project" value="UniProtKB-KW"/>
</dbReference>
<reference evidence="2" key="1">
    <citation type="submission" date="2016-12" db="EMBL/GenBank/DDBJ databases">
        <title>The genomes of Aspergillus section Nigri reveals drivers in fungal speciation.</title>
        <authorList>
            <consortium name="DOE Joint Genome Institute"/>
            <person name="Vesth T.C."/>
            <person name="Nybo J."/>
            <person name="Theobald S."/>
            <person name="Brandl J."/>
            <person name="Frisvad J.C."/>
            <person name="Nielsen K.F."/>
            <person name="Lyhne E.K."/>
            <person name="Kogle M.E."/>
            <person name="Kuo A."/>
            <person name="Riley R."/>
            <person name="Clum A."/>
            <person name="Nolan M."/>
            <person name="Lipzen A."/>
            <person name="Salamov A."/>
            <person name="Henrissat B."/>
            <person name="Wiebenga A."/>
            <person name="De vries R.P."/>
            <person name="Grigoriev I.V."/>
            <person name="Mortensen U.H."/>
            <person name="Andersen M.R."/>
            <person name="Baker S.E."/>
        </authorList>
    </citation>
    <scope>NUCLEOTIDE SEQUENCE</scope>
    <source>
        <strain evidence="2">IBT 28561</strain>
    </source>
</reference>
<protein>
    <submittedName>
        <fullName evidence="2">S-adenosyl-L-methionine-dependent methyltransferase</fullName>
    </submittedName>
</protein>
<dbReference type="AlphaFoldDB" id="A0A2I1D684"/>
<evidence type="ECO:0000313" key="2">
    <source>
        <dbReference type="EMBL" id="PKY05387.1"/>
    </source>
</evidence>
<evidence type="ECO:0000256" key="1">
    <source>
        <dbReference type="SAM" id="MobiDB-lite"/>
    </source>
</evidence>
<keyword evidence="3" id="KW-1185">Reference proteome</keyword>
<feature type="compositionally biased region" description="Polar residues" evidence="1">
    <location>
        <begin position="1"/>
        <end position="10"/>
    </location>
</feature>
<dbReference type="RefSeq" id="XP_024693981.1">
    <property type="nucleotide sequence ID" value="XM_024835861.1"/>
</dbReference>
<dbReference type="EMBL" id="MSFM01000004">
    <property type="protein sequence ID" value="PKY05387.1"/>
    <property type="molecule type" value="Genomic_DNA"/>
</dbReference>
<evidence type="ECO:0000313" key="3">
    <source>
        <dbReference type="Proteomes" id="UP000234254"/>
    </source>
</evidence>
<sequence>MEETSIQLPNRSFVPTLEVNNRMKTDEQSWANDVTSEPDSDSDEDVSGKSTKSFEAQSIEFVIENDRRYCNETYFMPNDETEQTRLNIVHQIYLILLDGKLTTVPLVKHAPRILDIGTGTGDWAIEMSSMHPSATIIASDIGVFDNGLGNVDVPNIFFQLDDAQGEWTYHEPFDLIHLRGLSGAFANWQSVYQQAFRHLGPGGYIEIADADPAADTLNFPHSGDSYLRIFASAMRSAAEASGYRRDLSHLRSSALTAAGFADVRVQERTIPIGLWPDDPREKTLGKMALIAVMEGLEAYSLRQLTATKKWTADAVRDLCAKVRDELMTAHRVTTRVHIVTARKPSARKQAKERRKNEVMQRLMQSAGQD</sequence>
<dbReference type="Proteomes" id="UP000234254">
    <property type="component" value="Unassembled WGS sequence"/>
</dbReference>
<feature type="region of interest" description="Disordered" evidence="1">
    <location>
        <begin position="1"/>
        <end position="51"/>
    </location>
</feature>
<feature type="compositionally biased region" description="Acidic residues" evidence="1">
    <location>
        <begin position="36"/>
        <end position="45"/>
    </location>
</feature>
<dbReference type="Gene3D" id="3.40.50.150">
    <property type="entry name" value="Vaccinia Virus protein VP39"/>
    <property type="match status" value="1"/>
</dbReference>
<dbReference type="Pfam" id="PF13489">
    <property type="entry name" value="Methyltransf_23"/>
    <property type="match status" value="1"/>
</dbReference>
<dbReference type="SUPFAM" id="SSF53335">
    <property type="entry name" value="S-adenosyl-L-methionine-dependent methyltransferases"/>
    <property type="match status" value="1"/>
</dbReference>